<organism evidence="1">
    <name type="scientific">mine drainage metagenome</name>
    <dbReference type="NCBI Taxonomy" id="410659"/>
    <lineage>
        <taxon>unclassified sequences</taxon>
        <taxon>metagenomes</taxon>
        <taxon>ecological metagenomes</taxon>
    </lineage>
</organism>
<comment type="caution">
    <text evidence="1">The sequence shown here is derived from an EMBL/GenBank/DDBJ whole genome shotgun (WGS) entry which is preliminary data.</text>
</comment>
<proteinExistence type="predicted"/>
<accession>A0A1J5Q1V5</accession>
<sequence length="75" mass="7691">MHSPARLTLPLMVQSGEGATAPEADASRIACALSGGLVAPRMAVFLLRTRQSHGAMNAPCHMPALASRAAFSSSS</sequence>
<dbReference type="EMBL" id="MLJW01003716">
    <property type="protein sequence ID" value="OIQ71459.1"/>
    <property type="molecule type" value="Genomic_DNA"/>
</dbReference>
<dbReference type="AlphaFoldDB" id="A0A1J5Q1V5"/>
<evidence type="ECO:0000313" key="1">
    <source>
        <dbReference type="EMBL" id="OIQ71459.1"/>
    </source>
</evidence>
<reference evidence="1" key="1">
    <citation type="submission" date="2016-10" db="EMBL/GenBank/DDBJ databases">
        <title>Sequence of Gallionella enrichment culture.</title>
        <authorList>
            <person name="Poehlein A."/>
            <person name="Muehling M."/>
            <person name="Daniel R."/>
        </authorList>
    </citation>
    <scope>NUCLEOTIDE SEQUENCE</scope>
</reference>
<name>A0A1J5Q1V5_9ZZZZ</name>
<protein>
    <submittedName>
        <fullName evidence="1">Uncharacterized protein</fullName>
    </submittedName>
</protein>
<gene>
    <name evidence="1" type="ORF">GALL_469230</name>
</gene>